<keyword evidence="3" id="KW-1185">Reference proteome</keyword>
<dbReference type="Proteomes" id="UP000541535">
    <property type="component" value="Unassembled WGS sequence"/>
</dbReference>
<keyword evidence="1" id="KW-0472">Membrane</keyword>
<dbReference type="RefSeq" id="WP_183443243.1">
    <property type="nucleotide sequence ID" value="NZ_JACHXD010000017.1"/>
</dbReference>
<sequence>MSHEVKTIKEICALTLRVWREAAALFMSIEVWLLMLVAVSLVAGLFLAFMGEASSLLAFGFSFAYLIARPVLHAKGILKWPFI</sequence>
<gene>
    <name evidence="2" type="ORF">FHS03_004618</name>
</gene>
<organism evidence="2 3">
    <name type="scientific">Pseudoduganella violacea</name>
    <dbReference type="NCBI Taxonomy" id="1715466"/>
    <lineage>
        <taxon>Bacteria</taxon>
        <taxon>Pseudomonadati</taxon>
        <taxon>Pseudomonadota</taxon>
        <taxon>Betaproteobacteria</taxon>
        <taxon>Burkholderiales</taxon>
        <taxon>Oxalobacteraceae</taxon>
        <taxon>Telluria group</taxon>
        <taxon>Pseudoduganella</taxon>
    </lineage>
</organism>
<proteinExistence type="predicted"/>
<name>A0A7W5BEP2_9BURK</name>
<keyword evidence="1" id="KW-0812">Transmembrane</keyword>
<accession>A0A7W5BEP2</accession>
<keyword evidence="1" id="KW-1133">Transmembrane helix</keyword>
<evidence type="ECO:0000313" key="2">
    <source>
        <dbReference type="EMBL" id="MBB3121540.1"/>
    </source>
</evidence>
<evidence type="ECO:0000313" key="3">
    <source>
        <dbReference type="Proteomes" id="UP000541535"/>
    </source>
</evidence>
<comment type="caution">
    <text evidence="2">The sequence shown here is derived from an EMBL/GenBank/DDBJ whole genome shotgun (WGS) entry which is preliminary data.</text>
</comment>
<reference evidence="2 3" key="1">
    <citation type="submission" date="2020-08" db="EMBL/GenBank/DDBJ databases">
        <title>Genomic Encyclopedia of Type Strains, Phase III (KMG-III): the genomes of soil and plant-associated and newly described type strains.</title>
        <authorList>
            <person name="Whitman W."/>
        </authorList>
    </citation>
    <scope>NUCLEOTIDE SEQUENCE [LARGE SCALE GENOMIC DNA]</scope>
    <source>
        <strain evidence="2 3">CECT 8897</strain>
    </source>
</reference>
<evidence type="ECO:0000256" key="1">
    <source>
        <dbReference type="SAM" id="Phobius"/>
    </source>
</evidence>
<feature type="transmembrane region" description="Helical" evidence="1">
    <location>
        <begin position="24"/>
        <end position="49"/>
    </location>
</feature>
<dbReference type="EMBL" id="JACHXD010000017">
    <property type="protein sequence ID" value="MBB3121540.1"/>
    <property type="molecule type" value="Genomic_DNA"/>
</dbReference>
<protein>
    <submittedName>
        <fullName evidence="2">Uncharacterized protein</fullName>
    </submittedName>
</protein>
<dbReference type="AlphaFoldDB" id="A0A7W5BEP2"/>